<dbReference type="Proteomes" id="UP001633002">
    <property type="component" value="Unassembled WGS sequence"/>
</dbReference>
<sequence>MQWCCTLIDVNLMGFDLTKTSIVLTSPFPSKTLQDFSYLIINREGIRFLKIFNLISLTNAKVPTGVQAAIDIDLLPRILGDAGSRQIMCAHTPVDARTGGNFSQLKLTAEKMMQEEASLKSELNVMRTKYLKSEEDVRNLESKVADLNNEIAMLTVEHNEDVKLWKGLDSKFLATSTFSNHLTETLTLLESQLKEAEQNKNSLERKLAEREKFYEDTKSQIDETYNKLKDLEDSITDYEEMIAELGEIIQEQTTTLAAEVANAKVLLCRNDDLEEQVRQAAQKSEEDKKLFDSMTAELQQLTKNLLSKLEDVTSLQNQNLTLMQAKGAVEIQVKDLENSLKLGQKDKDNLREKVDTLNLRISELQKINEEATLTIENLNSERARRAEQVEHEKTETQNTISELADKISEYEKYQGSTRQTLLEKSQEIESLLRRVAERDAEIQTTKDQVIRMQQECSEKQQRIERLTEQEQNIQRQMQEIQENCTGAENAAKELSIRYKHQLEAKQAELTLHLQEISQRNNQEMAEMRRRFEEETKQAAAEEKRKGEAALEVIRQSAMKELSKELDSANERLNCAQKDHEDKFRQLKKAYEEEKEKALEQHAKEIRSKEQELRIETENRCSEVSQTLHQRIEELKKLQHEEIVHLQARHDILLKRAEEADSVKEQIRKLKEDHKAELGRVIKQLNDKFDVLKHEHEADVLLIQSTARKDVEEWRSKAAFWHMECIKLRAITSDKAGATEGNGAEIARTPNNTQDLTFELRMQFPDVEPYTVPDSALLLRVQEVTASLSRLQELQCQKRERVLAASSHSGQREKSGQKVAISIVTTRSQSAKNFITKTESEYRNGQMQSYPARVPESHHPDEIGITRKQSRRSERVEDCPSAGPDSEAMLTVPLRSKPVGTVCTEDCDKMKNVESWLQTSFEKSRRQTKKVKFNVDSQQQSTPYSKTLCDLIEMEELMDPYAFNEG</sequence>
<feature type="coiled-coil region" evidence="1">
    <location>
        <begin position="123"/>
        <end position="406"/>
    </location>
</feature>
<feature type="compositionally biased region" description="Basic and acidic residues" evidence="2">
    <location>
        <begin position="866"/>
        <end position="877"/>
    </location>
</feature>
<accession>A0ABD3I976</accession>
<reference evidence="3 4" key="1">
    <citation type="submission" date="2024-09" db="EMBL/GenBank/DDBJ databases">
        <title>Chromosome-scale assembly of Riccia sorocarpa.</title>
        <authorList>
            <person name="Paukszto L."/>
        </authorList>
    </citation>
    <scope>NUCLEOTIDE SEQUENCE [LARGE SCALE GENOMIC DNA]</scope>
    <source>
        <strain evidence="3">LP-2024</strain>
        <tissue evidence="3">Aerial parts of the thallus</tissue>
    </source>
</reference>
<evidence type="ECO:0000313" key="3">
    <source>
        <dbReference type="EMBL" id="KAL3698846.1"/>
    </source>
</evidence>
<evidence type="ECO:0000313" key="4">
    <source>
        <dbReference type="Proteomes" id="UP001633002"/>
    </source>
</evidence>
<feature type="coiled-coil region" evidence="1">
    <location>
        <begin position="652"/>
        <end position="694"/>
    </location>
</feature>
<name>A0ABD3I976_9MARC</name>
<keyword evidence="1" id="KW-0175">Coiled coil</keyword>
<organism evidence="3 4">
    <name type="scientific">Riccia sorocarpa</name>
    <dbReference type="NCBI Taxonomy" id="122646"/>
    <lineage>
        <taxon>Eukaryota</taxon>
        <taxon>Viridiplantae</taxon>
        <taxon>Streptophyta</taxon>
        <taxon>Embryophyta</taxon>
        <taxon>Marchantiophyta</taxon>
        <taxon>Marchantiopsida</taxon>
        <taxon>Marchantiidae</taxon>
        <taxon>Marchantiales</taxon>
        <taxon>Ricciaceae</taxon>
        <taxon>Riccia</taxon>
    </lineage>
</organism>
<keyword evidence="4" id="KW-1185">Reference proteome</keyword>
<proteinExistence type="predicted"/>
<feature type="region of interest" description="Disordered" evidence="2">
    <location>
        <begin position="866"/>
        <end position="886"/>
    </location>
</feature>
<feature type="coiled-coil region" evidence="1">
    <location>
        <begin position="442"/>
        <end position="618"/>
    </location>
</feature>
<dbReference type="AlphaFoldDB" id="A0ABD3I976"/>
<gene>
    <name evidence="3" type="ORF">R1sor_012922</name>
</gene>
<dbReference type="Gene3D" id="1.20.5.340">
    <property type="match status" value="1"/>
</dbReference>
<evidence type="ECO:0000256" key="1">
    <source>
        <dbReference type="SAM" id="Coils"/>
    </source>
</evidence>
<protein>
    <submittedName>
        <fullName evidence="3">Uncharacterized protein</fullName>
    </submittedName>
</protein>
<comment type="caution">
    <text evidence="3">The sequence shown here is derived from an EMBL/GenBank/DDBJ whole genome shotgun (WGS) entry which is preliminary data.</text>
</comment>
<dbReference type="EMBL" id="JBJQOH010000002">
    <property type="protein sequence ID" value="KAL3698846.1"/>
    <property type="molecule type" value="Genomic_DNA"/>
</dbReference>
<evidence type="ECO:0000256" key="2">
    <source>
        <dbReference type="SAM" id="MobiDB-lite"/>
    </source>
</evidence>
<dbReference type="SUPFAM" id="SSF90257">
    <property type="entry name" value="Myosin rod fragments"/>
    <property type="match status" value="1"/>
</dbReference>